<organism evidence="1 2">
    <name type="scientific">Arsenicibacter rosenii</name>
    <dbReference type="NCBI Taxonomy" id="1750698"/>
    <lineage>
        <taxon>Bacteria</taxon>
        <taxon>Pseudomonadati</taxon>
        <taxon>Bacteroidota</taxon>
        <taxon>Cytophagia</taxon>
        <taxon>Cytophagales</taxon>
        <taxon>Spirosomataceae</taxon>
        <taxon>Arsenicibacter</taxon>
    </lineage>
</organism>
<dbReference type="InterPro" id="IPR043733">
    <property type="entry name" value="DUF5677"/>
</dbReference>
<dbReference type="EMBL" id="MORL01000003">
    <property type="protein sequence ID" value="OIN59837.1"/>
    <property type="molecule type" value="Genomic_DNA"/>
</dbReference>
<proteinExistence type="predicted"/>
<dbReference type="Proteomes" id="UP000181790">
    <property type="component" value="Unassembled WGS sequence"/>
</dbReference>
<accession>A0A1S2VM28</accession>
<sequence length="315" mass="36177">MFEGIEEIIPRKLQPDVSAVAEKVSSTVDSFVDMGSRLLKWDIDKQRKEEYHLPVLMSFRHTLEMADAGSLLIRHSSAEPVKALLRSMFETHMHLAYLLEKDTENRGAAFNLFRLLRVKDNLDKSDPSTQEYKQLKATFAADSIISGLIPPVPVDLEEQKQELERNLQKPRYADALKEYDRLRIDGNGKKRKLTWYTLFNDRETVNSIEELAKYLKLAGMYEVLYRGWSGTIHATDIYHGKVEVSSEGRAGIIQLRNPETIQLIGKQLLMMMLTTLVLYVNTRVPEKALEFKAWWGSVLPAFLEITGEDPLLTFE</sequence>
<comment type="caution">
    <text evidence="1">The sequence shown here is derived from an EMBL/GenBank/DDBJ whole genome shotgun (WGS) entry which is preliminary data.</text>
</comment>
<evidence type="ECO:0000313" key="1">
    <source>
        <dbReference type="EMBL" id="OIN59837.1"/>
    </source>
</evidence>
<protein>
    <submittedName>
        <fullName evidence="1">Uncharacterized protein</fullName>
    </submittedName>
</protein>
<name>A0A1S2VM28_9BACT</name>
<gene>
    <name evidence="1" type="ORF">BLX24_08235</name>
</gene>
<dbReference type="AlphaFoldDB" id="A0A1S2VM28"/>
<dbReference type="RefSeq" id="WP_071502638.1">
    <property type="nucleotide sequence ID" value="NZ_MORL01000003.1"/>
</dbReference>
<dbReference type="OrthoDB" id="956451at2"/>
<dbReference type="Pfam" id="PF18928">
    <property type="entry name" value="DUF5677"/>
    <property type="match status" value="1"/>
</dbReference>
<evidence type="ECO:0000313" key="2">
    <source>
        <dbReference type="Proteomes" id="UP000181790"/>
    </source>
</evidence>
<reference evidence="1 2" key="1">
    <citation type="submission" date="2016-10" db="EMBL/GenBank/DDBJ databases">
        <title>Arsenicibacter rosenii gen. nov., sp. nov., an efficient arsenic-methylating bacterium isolated from an arsenic-contaminated paddy soil.</title>
        <authorList>
            <person name="Huang K."/>
        </authorList>
    </citation>
    <scope>NUCLEOTIDE SEQUENCE [LARGE SCALE GENOMIC DNA]</scope>
    <source>
        <strain evidence="1 2">SM-1</strain>
    </source>
</reference>
<keyword evidence="2" id="KW-1185">Reference proteome</keyword>